<dbReference type="Gene3D" id="2.40.50.140">
    <property type="entry name" value="Nucleic acid-binding proteins"/>
    <property type="match status" value="1"/>
</dbReference>
<feature type="binding site" evidence="7">
    <location>
        <position position="488"/>
    </location>
    <ligand>
        <name>ATP</name>
        <dbReference type="ChEBI" id="CHEBI:30616"/>
    </ligand>
</feature>
<dbReference type="SUPFAM" id="SSF55681">
    <property type="entry name" value="Class II aaRS and biotin synthetases"/>
    <property type="match status" value="1"/>
</dbReference>
<sequence>MGEVKKGFKRTHHCGKLSLTNAEETVTVMGWVQKRRDHGGVIFIDLRDRSGFVQVVFNPDIDEESFQLADQLRSEYVVAVKGKVEKRPEGNINPDLPTGEIELNGRELIILDKAKTPPFIIDNDIDINEDIKLKYRYLDLRRPKMKDIIALRHQVMKATRDYLDENEFWEVETPILGKSTPEGARTYLVPSRINPGNFYALPQSPQIYKQLLMVSGVEKYFQIARCFRDEDLRANRQPEFTQIDIEMSFINEEDIFEMVDGLMRRLFAIKGIELPARLPVMSYQEAIDNYGSDKPDLRFDMKIKDISDLVIDSQFKVFSGTVANGGQVRGINFKGGASSPRSKIDAYTDFVKIYQAKGLAWIALKEGSLKSPITKFLTDAEIDGIKQRMQAEEGDLLLFVADNPSIVASSLGNLRLEIAKEEGLVDQETYEFVWIVDFPLLEYNEEEDRYDAMHHPFTSPLDEDIALLEMEPEKVRSRAYDLVLNGEELGGGSIRINNRELQEKIFKVLNIGDKEAEEKFGFLLEAFEYGTPPHGGIAFGLDRLIMILGKTESIRDVIAFPKTQKATSLLTNAPSRVSEKQLRELGIKVD</sequence>
<dbReference type="Pfam" id="PF00152">
    <property type="entry name" value="tRNA-synt_2"/>
    <property type="match status" value="1"/>
</dbReference>
<feature type="site" description="Important for tRNA non-discrimination" evidence="7">
    <location>
        <position position="90"/>
    </location>
</feature>
<dbReference type="SUPFAM" id="SSF50249">
    <property type="entry name" value="Nucleic acid-binding proteins"/>
    <property type="match status" value="1"/>
</dbReference>
<comment type="catalytic activity">
    <reaction evidence="7">
        <text>tRNA(Asx) + L-aspartate + ATP = L-aspartyl-tRNA(Asx) + AMP + diphosphate</text>
        <dbReference type="Rhea" id="RHEA:18349"/>
        <dbReference type="Rhea" id="RHEA-COMP:9710"/>
        <dbReference type="Rhea" id="RHEA-COMP:9711"/>
        <dbReference type="ChEBI" id="CHEBI:29991"/>
        <dbReference type="ChEBI" id="CHEBI:30616"/>
        <dbReference type="ChEBI" id="CHEBI:33019"/>
        <dbReference type="ChEBI" id="CHEBI:78442"/>
        <dbReference type="ChEBI" id="CHEBI:78516"/>
        <dbReference type="ChEBI" id="CHEBI:456215"/>
        <dbReference type="EC" id="6.1.1.23"/>
    </reaction>
</comment>
<feature type="domain" description="GAD" evidence="10">
    <location>
        <begin position="318"/>
        <end position="410"/>
    </location>
</feature>
<evidence type="ECO:0000256" key="7">
    <source>
        <dbReference type="HAMAP-Rule" id="MF_00044"/>
    </source>
</evidence>
<dbReference type="GO" id="GO:0005524">
    <property type="term" value="F:ATP binding"/>
    <property type="evidence" value="ECO:0007669"/>
    <property type="project" value="UniProtKB-UniRule"/>
</dbReference>
<dbReference type="NCBIfam" id="NF001750">
    <property type="entry name" value="PRK00476.1"/>
    <property type="match status" value="1"/>
</dbReference>
<keyword evidence="2 7" id="KW-0436">Ligase</keyword>
<evidence type="ECO:0000313" key="11">
    <source>
        <dbReference type="EMBL" id="QTL98013.1"/>
    </source>
</evidence>
<dbReference type="InterPro" id="IPR004524">
    <property type="entry name" value="Asp-tRNA-ligase_1"/>
</dbReference>
<dbReference type="Pfam" id="PF02938">
    <property type="entry name" value="GAD"/>
    <property type="match status" value="1"/>
</dbReference>
<dbReference type="InterPro" id="IPR045864">
    <property type="entry name" value="aa-tRNA-synth_II/BPL/LPL"/>
</dbReference>
<reference evidence="11" key="1">
    <citation type="submission" date="2019-12" db="EMBL/GenBank/DDBJ databases">
        <authorList>
            <person name="zhang j."/>
            <person name="sun C.M."/>
        </authorList>
    </citation>
    <scope>NUCLEOTIDE SEQUENCE</scope>
    <source>
        <strain evidence="11">NS-1</strain>
    </source>
</reference>
<keyword evidence="4 7" id="KW-0067">ATP-binding</keyword>
<dbReference type="InterPro" id="IPR029351">
    <property type="entry name" value="GAD_dom"/>
</dbReference>
<dbReference type="InterPro" id="IPR047089">
    <property type="entry name" value="Asp-tRNA-ligase_1_N"/>
</dbReference>
<evidence type="ECO:0000256" key="1">
    <source>
        <dbReference type="ARBA" id="ARBA00006303"/>
    </source>
</evidence>
<dbReference type="Gene3D" id="3.30.930.10">
    <property type="entry name" value="Bira Bifunctional Protein, Domain 2"/>
    <property type="match status" value="1"/>
</dbReference>
<evidence type="ECO:0000256" key="2">
    <source>
        <dbReference type="ARBA" id="ARBA00022598"/>
    </source>
</evidence>
<dbReference type="InterPro" id="IPR047090">
    <property type="entry name" value="AspRS_core"/>
</dbReference>
<dbReference type="InterPro" id="IPR002312">
    <property type="entry name" value="Asp/Asn-tRNA-synth_IIb"/>
</dbReference>
<feature type="site" description="Important for tRNA non-discrimination" evidence="7">
    <location>
        <position position="38"/>
    </location>
</feature>
<dbReference type="CDD" id="cd00777">
    <property type="entry name" value="AspRS_core"/>
    <property type="match status" value="1"/>
</dbReference>
<dbReference type="NCBIfam" id="TIGR00459">
    <property type="entry name" value="aspS_bact"/>
    <property type="match status" value="1"/>
</dbReference>
<feature type="binding site" evidence="7">
    <location>
        <position position="228"/>
    </location>
    <ligand>
        <name>L-aspartate</name>
        <dbReference type="ChEBI" id="CHEBI:29991"/>
    </ligand>
</feature>
<keyword evidence="12" id="KW-1185">Reference proteome</keyword>
<dbReference type="PANTHER" id="PTHR22594:SF5">
    <property type="entry name" value="ASPARTATE--TRNA LIGASE, MITOCHONDRIAL"/>
    <property type="match status" value="1"/>
</dbReference>
<comment type="function">
    <text evidence="7">Aspartyl-tRNA synthetase with relaxed tRNA specificity since it is able to aspartylate not only its cognate tRNA(Asp) but also tRNA(Asn). Reaction proceeds in two steps: L-aspartate is first activated by ATP to form Asp-AMP and then transferred to the acceptor end of tRNA(Asp/Asn).</text>
</comment>
<accession>A0A8A7K889</accession>
<dbReference type="InterPro" id="IPR012340">
    <property type="entry name" value="NA-bd_OB-fold"/>
</dbReference>
<dbReference type="AlphaFoldDB" id="A0A8A7K889"/>
<dbReference type="InterPro" id="IPR004115">
    <property type="entry name" value="GAD-like_sf"/>
</dbReference>
<evidence type="ECO:0000313" key="12">
    <source>
        <dbReference type="Proteomes" id="UP000665020"/>
    </source>
</evidence>
<feature type="domain" description="OB" evidence="9">
    <location>
        <begin position="26"/>
        <end position="110"/>
    </location>
</feature>
<feature type="binding site" evidence="7">
    <location>
        <begin position="228"/>
        <end position="230"/>
    </location>
    <ligand>
        <name>ATP</name>
        <dbReference type="ChEBI" id="CHEBI:30616"/>
    </ligand>
</feature>
<dbReference type="GO" id="GO:0003676">
    <property type="term" value="F:nucleic acid binding"/>
    <property type="evidence" value="ECO:0007669"/>
    <property type="project" value="InterPro"/>
</dbReference>
<feature type="binding site" evidence="7">
    <location>
        <begin position="540"/>
        <end position="543"/>
    </location>
    <ligand>
        <name>ATP</name>
        <dbReference type="ChEBI" id="CHEBI:30616"/>
    </ligand>
</feature>
<evidence type="ECO:0000256" key="4">
    <source>
        <dbReference type="ARBA" id="ARBA00022840"/>
    </source>
</evidence>
<dbReference type="HAMAP" id="MF_00044">
    <property type="entry name" value="Asp_tRNA_synth_type1"/>
    <property type="match status" value="1"/>
</dbReference>
<dbReference type="GO" id="GO:0005737">
    <property type="term" value="C:cytoplasm"/>
    <property type="evidence" value="ECO:0007669"/>
    <property type="project" value="UniProtKB-SubCell"/>
</dbReference>
<keyword evidence="7" id="KW-0963">Cytoplasm</keyword>
<dbReference type="GO" id="GO:0016740">
    <property type="term" value="F:transferase activity"/>
    <property type="evidence" value="ECO:0007669"/>
    <property type="project" value="UniProtKB-ARBA"/>
</dbReference>
<dbReference type="GO" id="GO:0006422">
    <property type="term" value="P:aspartyl-tRNA aminoacylation"/>
    <property type="evidence" value="ECO:0007669"/>
    <property type="project" value="UniProtKB-UniRule"/>
</dbReference>
<dbReference type="KEGG" id="ifn:GM661_08475"/>
<dbReference type="SUPFAM" id="SSF55261">
    <property type="entry name" value="GAD domain-like"/>
    <property type="match status" value="1"/>
</dbReference>
<dbReference type="InterPro" id="IPR004365">
    <property type="entry name" value="NA-bd_OB_tRNA"/>
</dbReference>
<dbReference type="EMBL" id="CP046640">
    <property type="protein sequence ID" value="QTL98013.1"/>
    <property type="molecule type" value="Genomic_DNA"/>
</dbReference>
<dbReference type="Gene3D" id="3.30.1360.30">
    <property type="entry name" value="GAD-like domain"/>
    <property type="match status" value="1"/>
</dbReference>
<name>A0A8A7K889_9FIRM</name>
<evidence type="ECO:0000256" key="6">
    <source>
        <dbReference type="ARBA" id="ARBA00023146"/>
    </source>
</evidence>
<dbReference type="GO" id="GO:0140096">
    <property type="term" value="F:catalytic activity, acting on a protein"/>
    <property type="evidence" value="ECO:0007669"/>
    <property type="project" value="UniProtKB-ARBA"/>
</dbReference>
<evidence type="ECO:0000256" key="3">
    <source>
        <dbReference type="ARBA" id="ARBA00022741"/>
    </source>
</evidence>
<keyword evidence="5 7" id="KW-0648">Protein biosynthesis</keyword>
<comment type="subcellular location">
    <subcellularLocation>
        <location evidence="7">Cytoplasm</location>
    </subcellularLocation>
</comment>
<feature type="binding site" evidence="7">
    <location>
        <position position="454"/>
    </location>
    <ligand>
        <name>L-aspartate</name>
        <dbReference type="ChEBI" id="CHEBI:29991"/>
    </ligand>
</feature>
<comment type="subunit">
    <text evidence="7">Homodimer.</text>
</comment>
<keyword evidence="6 7" id="KW-0030">Aminoacyl-tRNA synthetase</keyword>
<dbReference type="RefSeq" id="WP_230869608.1">
    <property type="nucleotide sequence ID" value="NZ_CP046640.1"/>
</dbReference>
<feature type="binding site" evidence="7">
    <location>
        <position position="237"/>
    </location>
    <ligand>
        <name>ATP</name>
        <dbReference type="ChEBI" id="CHEBI:30616"/>
    </ligand>
</feature>
<keyword evidence="3 7" id="KW-0547">Nucleotide-binding</keyword>
<evidence type="ECO:0000259" key="10">
    <source>
        <dbReference type="Pfam" id="PF02938"/>
    </source>
</evidence>
<dbReference type="CDD" id="cd04317">
    <property type="entry name" value="EcAspRS_like_N"/>
    <property type="match status" value="1"/>
</dbReference>
<feature type="domain" description="Aminoacyl-tRNA synthetase class II (D/K/N)" evidence="8">
    <location>
        <begin position="128"/>
        <end position="564"/>
    </location>
</feature>
<feature type="binding site" evidence="7">
    <location>
        <position position="182"/>
    </location>
    <ligand>
        <name>L-aspartate</name>
        <dbReference type="ChEBI" id="CHEBI:29991"/>
    </ligand>
</feature>
<organism evidence="11 12">
    <name type="scientific">Iocasia fonsfrigidae</name>
    <dbReference type="NCBI Taxonomy" id="2682810"/>
    <lineage>
        <taxon>Bacteria</taxon>
        <taxon>Bacillati</taxon>
        <taxon>Bacillota</taxon>
        <taxon>Clostridia</taxon>
        <taxon>Halanaerobiales</taxon>
        <taxon>Halanaerobiaceae</taxon>
        <taxon>Iocasia</taxon>
    </lineage>
</organism>
<evidence type="ECO:0000256" key="5">
    <source>
        <dbReference type="ARBA" id="ARBA00022917"/>
    </source>
</evidence>
<dbReference type="GO" id="GO:0050560">
    <property type="term" value="F:aspartate-tRNA(Asn) ligase activity"/>
    <property type="evidence" value="ECO:0007669"/>
    <property type="project" value="UniProtKB-EC"/>
</dbReference>
<evidence type="ECO:0000259" key="9">
    <source>
        <dbReference type="Pfam" id="PF01336"/>
    </source>
</evidence>
<proteinExistence type="inferred from homology"/>
<dbReference type="Proteomes" id="UP000665020">
    <property type="component" value="Chromosome"/>
</dbReference>
<evidence type="ECO:0000259" key="8">
    <source>
        <dbReference type="Pfam" id="PF00152"/>
    </source>
</evidence>
<feature type="region of interest" description="Aspartate" evidence="7">
    <location>
        <begin position="206"/>
        <end position="209"/>
    </location>
</feature>
<dbReference type="InterPro" id="IPR004364">
    <property type="entry name" value="Aa-tRNA-synt_II"/>
</dbReference>
<gene>
    <name evidence="7 11" type="primary">aspS</name>
    <name evidence="11" type="ORF">GM661_08475</name>
</gene>
<dbReference type="PRINTS" id="PR01042">
    <property type="entry name" value="TRNASYNTHASP"/>
</dbReference>
<comment type="similarity">
    <text evidence="1 7">Belongs to the class-II aminoacyl-tRNA synthetase family. Type 1 subfamily.</text>
</comment>
<dbReference type="PANTHER" id="PTHR22594">
    <property type="entry name" value="ASPARTYL/LYSYL-TRNA SYNTHETASE"/>
    <property type="match status" value="1"/>
</dbReference>
<dbReference type="Pfam" id="PF01336">
    <property type="entry name" value="tRNA_anti-codon"/>
    <property type="match status" value="1"/>
</dbReference>
<dbReference type="GO" id="GO:0004815">
    <property type="term" value="F:aspartate-tRNA ligase activity"/>
    <property type="evidence" value="ECO:0007669"/>
    <property type="project" value="UniProtKB-UniRule"/>
</dbReference>
<dbReference type="EC" id="6.1.1.23" evidence="7"/>
<protein>
    <recommendedName>
        <fullName evidence="7">Aspartate--tRNA(Asp/Asn) ligase</fullName>
        <ecNumber evidence="7">6.1.1.23</ecNumber>
    </recommendedName>
    <alternativeName>
        <fullName evidence="7">Aspartyl-tRNA synthetase</fullName>
        <shortName evidence="7">AspRS</shortName>
    </alternativeName>
    <alternativeName>
        <fullName evidence="7">Non-discriminating aspartyl-tRNA synthetase</fullName>
        <shortName evidence="7">ND-AspRS</shortName>
    </alternativeName>
</protein>
<feature type="binding site" evidence="7">
    <location>
        <position position="495"/>
    </location>
    <ligand>
        <name>L-aspartate</name>
        <dbReference type="ChEBI" id="CHEBI:29991"/>
    </ligand>
</feature>